<comment type="function">
    <text evidence="6">Specifically methylates the adenine in position 37 of tRNA(1)(Val) (anticodon cmo5UAC).</text>
</comment>
<evidence type="ECO:0000313" key="9">
    <source>
        <dbReference type="Proteomes" id="UP000706891"/>
    </source>
</evidence>
<dbReference type="GO" id="GO:0005737">
    <property type="term" value="C:cytoplasm"/>
    <property type="evidence" value="ECO:0007669"/>
    <property type="project" value="UniProtKB-SubCell"/>
</dbReference>
<dbReference type="PROSITE" id="PS00092">
    <property type="entry name" value="N6_MTASE"/>
    <property type="match status" value="1"/>
</dbReference>
<dbReference type="Proteomes" id="UP000706891">
    <property type="component" value="Unassembled WGS sequence"/>
</dbReference>
<dbReference type="EC" id="2.1.1.223" evidence="6"/>
<dbReference type="RefSeq" id="WP_205103116.1">
    <property type="nucleotide sequence ID" value="NZ_JACJJG010000004.1"/>
</dbReference>
<name>A0A938WR74_9BACT</name>
<dbReference type="InterPro" id="IPR022882">
    <property type="entry name" value="tRNA_adenine-N6_MeTrfase"/>
</dbReference>
<evidence type="ECO:0000256" key="2">
    <source>
        <dbReference type="ARBA" id="ARBA00022603"/>
    </source>
</evidence>
<dbReference type="GO" id="GO:0032259">
    <property type="term" value="P:methylation"/>
    <property type="evidence" value="ECO:0007669"/>
    <property type="project" value="UniProtKB-KW"/>
</dbReference>
<comment type="similarity">
    <text evidence="6">Belongs to the methyltransferase superfamily. tRNA (adenine-N(6)-)-methyltransferase family.</text>
</comment>
<keyword evidence="9" id="KW-1185">Reference proteome</keyword>
<dbReference type="GO" id="GO:0016430">
    <property type="term" value="F:tRNA (adenine-N6)-methyltransferase activity"/>
    <property type="evidence" value="ECO:0007669"/>
    <property type="project" value="UniProtKB-UniRule"/>
</dbReference>
<comment type="catalytic activity">
    <reaction evidence="6">
        <text>adenosine(37) in tRNA1(Val) + S-adenosyl-L-methionine = N(6)-methyladenosine(37) in tRNA1(Val) + S-adenosyl-L-homocysteine + H(+)</text>
        <dbReference type="Rhea" id="RHEA:43160"/>
        <dbReference type="Rhea" id="RHEA-COMP:10369"/>
        <dbReference type="Rhea" id="RHEA-COMP:10370"/>
        <dbReference type="ChEBI" id="CHEBI:15378"/>
        <dbReference type="ChEBI" id="CHEBI:57856"/>
        <dbReference type="ChEBI" id="CHEBI:59789"/>
        <dbReference type="ChEBI" id="CHEBI:74411"/>
        <dbReference type="ChEBI" id="CHEBI:74449"/>
        <dbReference type="EC" id="2.1.1.223"/>
    </reaction>
</comment>
<dbReference type="PANTHER" id="PTHR47739">
    <property type="entry name" value="TRNA1(VAL) (ADENINE(37)-N6)-METHYLTRANSFERASE"/>
    <property type="match status" value="1"/>
</dbReference>
<sequence length="235" mass="25229">MPNDYFTFKGFTVRQDRCAMKVGTDGVLLGAWARSPGRRILDIGTGTGLIALMMAQRYTGAHITAIDIEPGACAQARENAVAAGMADRISVSNCRLQDFDGGGACFDTIVCNPPFYSGTPRSKSPERTLARSASSLPAGELFDHAAHLLTDDGQMSLIVPAACFGTFDAEAAMAGLWPHRVCALRTVARKPVSRYLLAYGKQRTDGVERSEECIMGTDGGRSAWYAALTEDFYLG</sequence>
<dbReference type="Pfam" id="PF05175">
    <property type="entry name" value="MTS"/>
    <property type="match status" value="1"/>
</dbReference>
<dbReference type="SUPFAM" id="SSF53335">
    <property type="entry name" value="S-adenosyl-L-methionine-dependent methyltransferases"/>
    <property type="match status" value="1"/>
</dbReference>
<dbReference type="HAMAP" id="MF_01872">
    <property type="entry name" value="tRNA_methyltr_YfiC"/>
    <property type="match status" value="1"/>
</dbReference>
<comment type="caution">
    <text evidence="8">The sequence shown here is derived from an EMBL/GenBank/DDBJ whole genome shotgun (WGS) entry which is preliminary data.</text>
</comment>
<reference evidence="8" key="2">
    <citation type="journal article" date="2021" name="Sci. Rep.">
        <title>The distribution of antibiotic resistance genes in chicken gut microbiota commensals.</title>
        <authorList>
            <person name="Juricova H."/>
            <person name="Matiasovicova J."/>
            <person name="Kubasova T."/>
            <person name="Cejkova D."/>
            <person name="Rychlik I."/>
        </authorList>
    </citation>
    <scope>NUCLEOTIDE SEQUENCE</scope>
    <source>
        <strain evidence="8">An824</strain>
    </source>
</reference>
<evidence type="ECO:0000256" key="6">
    <source>
        <dbReference type="HAMAP-Rule" id="MF_01872"/>
    </source>
</evidence>
<evidence type="ECO:0000313" key="8">
    <source>
        <dbReference type="EMBL" id="MBM6672635.1"/>
    </source>
</evidence>
<dbReference type="InterPro" id="IPR050210">
    <property type="entry name" value="tRNA_Adenine-N(6)_MTase"/>
</dbReference>
<evidence type="ECO:0000256" key="5">
    <source>
        <dbReference type="ARBA" id="ARBA00022694"/>
    </source>
</evidence>
<keyword evidence="2 6" id="KW-0489">Methyltransferase</keyword>
<keyword evidence="5 6" id="KW-0819">tRNA processing</keyword>
<proteinExistence type="inferred from homology"/>
<dbReference type="PANTHER" id="PTHR47739:SF1">
    <property type="entry name" value="TRNA1(VAL) (ADENINE(37)-N6)-METHYLTRANSFERASE"/>
    <property type="match status" value="1"/>
</dbReference>
<comment type="subcellular location">
    <subcellularLocation>
        <location evidence="6">Cytoplasm</location>
    </subcellularLocation>
</comment>
<dbReference type="GO" id="GO:0003676">
    <property type="term" value="F:nucleic acid binding"/>
    <property type="evidence" value="ECO:0007669"/>
    <property type="project" value="InterPro"/>
</dbReference>
<dbReference type="InterPro" id="IPR029063">
    <property type="entry name" value="SAM-dependent_MTases_sf"/>
</dbReference>
<keyword evidence="4 6" id="KW-0949">S-adenosyl-L-methionine</keyword>
<evidence type="ECO:0000259" key="7">
    <source>
        <dbReference type="Pfam" id="PF05175"/>
    </source>
</evidence>
<evidence type="ECO:0000256" key="4">
    <source>
        <dbReference type="ARBA" id="ARBA00022691"/>
    </source>
</evidence>
<dbReference type="InterPro" id="IPR002052">
    <property type="entry name" value="DNA_methylase_N6_adenine_CS"/>
</dbReference>
<reference evidence="8" key="1">
    <citation type="submission" date="2020-08" db="EMBL/GenBank/DDBJ databases">
        <authorList>
            <person name="Cejkova D."/>
            <person name="Kubasova T."/>
            <person name="Jahodarova E."/>
            <person name="Rychlik I."/>
        </authorList>
    </citation>
    <scope>NUCLEOTIDE SEQUENCE</scope>
    <source>
        <strain evidence="8">An824</strain>
    </source>
</reference>
<evidence type="ECO:0000256" key="3">
    <source>
        <dbReference type="ARBA" id="ARBA00022679"/>
    </source>
</evidence>
<dbReference type="CDD" id="cd02440">
    <property type="entry name" value="AdoMet_MTases"/>
    <property type="match status" value="1"/>
</dbReference>
<gene>
    <name evidence="8" type="ORF">H6A34_01880</name>
</gene>
<keyword evidence="1 6" id="KW-0963">Cytoplasm</keyword>
<dbReference type="AlphaFoldDB" id="A0A938WR74"/>
<feature type="domain" description="Methyltransferase small" evidence="7">
    <location>
        <begin position="28"/>
        <end position="155"/>
    </location>
</feature>
<accession>A0A938WR74</accession>
<dbReference type="Gene3D" id="3.40.50.150">
    <property type="entry name" value="Vaccinia Virus protein VP39"/>
    <property type="match status" value="1"/>
</dbReference>
<dbReference type="EMBL" id="JACJJG010000004">
    <property type="protein sequence ID" value="MBM6672635.1"/>
    <property type="molecule type" value="Genomic_DNA"/>
</dbReference>
<keyword evidence="3 6" id="KW-0808">Transferase</keyword>
<organism evidence="8 9">
    <name type="scientific">Marseilla massiliensis</name>
    <dbReference type="NCBI Taxonomy" id="1841864"/>
    <lineage>
        <taxon>Bacteria</taxon>
        <taxon>Pseudomonadati</taxon>
        <taxon>Bacteroidota</taxon>
        <taxon>Bacteroidia</taxon>
        <taxon>Bacteroidales</taxon>
        <taxon>Prevotellaceae</taxon>
        <taxon>Marseilla</taxon>
    </lineage>
</organism>
<evidence type="ECO:0000256" key="1">
    <source>
        <dbReference type="ARBA" id="ARBA00022490"/>
    </source>
</evidence>
<dbReference type="InterPro" id="IPR007848">
    <property type="entry name" value="Small_mtfrase_dom"/>
</dbReference>
<protein>
    <recommendedName>
        <fullName evidence="6">tRNA1(Val) (adenine(37)-N6)-methyltransferase</fullName>
        <ecNumber evidence="6">2.1.1.223</ecNumber>
    </recommendedName>
    <alternativeName>
        <fullName evidence="6">tRNA m6A37 methyltransferase</fullName>
    </alternativeName>
</protein>
<dbReference type="GO" id="GO:0008033">
    <property type="term" value="P:tRNA processing"/>
    <property type="evidence" value="ECO:0007669"/>
    <property type="project" value="UniProtKB-UniRule"/>
</dbReference>